<dbReference type="GO" id="GO:0003887">
    <property type="term" value="F:DNA-directed DNA polymerase activity"/>
    <property type="evidence" value="ECO:0007669"/>
    <property type="project" value="UniProtKB-KW"/>
</dbReference>
<comment type="subcellular location">
    <subcellularLocation>
        <location evidence="1">Nucleus</location>
    </subcellularLocation>
</comment>
<name>A0ABD1I775_SALDI</name>
<comment type="caution">
    <text evidence="3">The sequence shown here is derived from an EMBL/GenBank/DDBJ whole genome shotgun (WGS) entry which is preliminary data.</text>
</comment>
<dbReference type="InterPro" id="IPR007015">
    <property type="entry name" value="DNA_pol_V/MYBBP1A"/>
</dbReference>
<dbReference type="EC" id="2.7.7.7" evidence="3"/>
<keyword evidence="4" id="KW-1185">Reference proteome</keyword>
<reference evidence="3 4" key="1">
    <citation type="submission" date="2024-06" db="EMBL/GenBank/DDBJ databases">
        <title>A chromosome level genome sequence of Diviner's sage (Salvia divinorum).</title>
        <authorList>
            <person name="Ford S.A."/>
            <person name="Ro D.-K."/>
            <person name="Ness R.W."/>
            <person name="Phillips M.A."/>
        </authorList>
    </citation>
    <scope>NUCLEOTIDE SEQUENCE [LARGE SCALE GENOMIC DNA]</scope>
    <source>
        <strain evidence="3">SAF-2024a</strain>
        <tissue evidence="3">Leaf</tissue>
    </source>
</reference>
<dbReference type="AlphaFoldDB" id="A0ABD1I775"/>
<dbReference type="EMBL" id="JBEAFC010000003">
    <property type="protein sequence ID" value="KAL1564586.1"/>
    <property type="molecule type" value="Genomic_DNA"/>
</dbReference>
<dbReference type="Proteomes" id="UP001567538">
    <property type="component" value="Unassembled WGS sequence"/>
</dbReference>
<dbReference type="PANTHER" id="PTHR13213">
    <property type="entry name" value="MYB-BINDING PROTEIN 1A FAMILY MEMBER"/>
    <property type="match status" value="1"/>
</dbReference>
<accession>A0ABD1I775</accession>
<keyword evidence="3" id="KW-0808">Transferase</keyword>
<evidence type="ECO:0000256" key="2">
    <source>
        <dbReference type="ARBA" id="ARBA00023242"/>
    </source>
</evidence>
<keyword evidence="3" id="KW-0239">DNA-directed DNA polymerase</keyword>
<keyword evidence="2" id="KW-0539">Nucleus</keyword>
<evidence type="ECO:0000256" key="1">
    <source>
        <dbReference type="ARBA" id="ARBA00004123"/>
    </source>
</evidence>
<gene>
    <name evidence="3" type="ORF">AAHA92_06911</name>
</gene>
<dbReference type="PANTHER" id="PTHR13213:SF2">
    <property type="entry name" value="MYB-BINDING PROTEIN 1A"/>
    <property type="match status" value="1"/>
</dbReference>
<protein>
    <submittedName>
        <fullName evidence="3">DNA-directed DNA polymerase</fullName>
        <ecNumber evidence="3">2.7.7.7</ecNumber>
    </submittedName>
</protein>
<sequence length="187" mass="21313">MINSLARSSIFWILKIIDASNFSESELQRVCDILQNILVDYFDSKKSQMKCEFLKEIFRRGPWIGEQLFGFLLEKCSCAKSQFRQVEALDLVTEVLKSHGSASDKASEKFLKSHISKISHLIKHLVTNMPEKQARRAAVRKFCGKVFQMLTTFKFSSSFVDTLEEDGCAACQSQLGDIFVALKKQQV</sequence>
<evidence type="ECO:0000313" key="3">
    <source>
        <dbReference type="EMBL" id="KAL1564586.1"/>
    </source>
</evidence>
<organism evidence="3 4">
    <name type="scientific">Salvia divinorum</name>
    <name type="common">Maria pastora</name>
    <name type="synonym">Diviner's sage</name>
    <dbReference type="NCBI Taxonomy" id="28513"/>
    <lineage>
        <taxon>Eukaryota</taxon>
        <taxon>Viridiplantae</taxon>
        <taxon>Streptophyta</taxon>
        <taxon>Embryophyta</taxon>
        <taxon>Tracheophyta</taxon>
        <taxon>Spermatophyta</taxon>
        <taxon>Magnoliopsida</taxon>
        <taxon>eudicotyledons</taxon>
        <taxon>Gunneridae</taxon>
        <taxon>Pentapetalae</taxon>
        <taxon>asterids</taxon>
        <taxon>lamiids</taxon>
        <taxon>Lamiales</taxon>
        <taxon>Lamiaceae</taxon>
        <taxon>Nepetoideae</taxon>
        <taxon>Mentheae</taxon>
        <taxon>Salviinae</taxon>
        <taxon>Salvia</taxon>
        <taxon>Salvia subgen. Calosphace</taxon>
    </lineage>
</organism>
<proteinExistence type="predicted"/>
<keyword evidence="3" id="KW-0548">Nucleotidyltransferase</keyword>
<evidence type="ECO:0000313" key="4">
    <source>
        <dbReference type="Proteomes" id="UP001567538"/>
    </source>
</evidence>
<dbReference type="GO" id="GO:0005634">
    <property type="term" value="C:nucleus"/>
    <property type="evidence" value="ECO:0007669"/>
    <property type="project" value="UniProtKB-SubCell"/>
</dbReference>